<sequence length="96" mass="10633">MTVRGDATKTNSIDARTEDLVQRVIRKKFPGHTIIAVAHRLDAIMDFDKVAVLEAGRLVEFDSPYALLDIPGSAFSRLYNAAVAEENDDDDLEVVE</sequence>
<gene>
    <name evidence="3" type="ORF">MFIFM68171_07069</name>
</gene>
<dbReference type="Proteomes" id="UP001628179">
    <property type="component" value="Unassembled WGS sequence"/>
</dbReference>
<dbReference type="EMBL" id="BAAFSV010000004">
    <property type="protein sequence ID" value="GAB1316859.1"/>
    <property type="molecule type" value="Genomic_DNA"/>
</dbReference>
<dbReference type="Gene3D" id="3.40.50.300">
    <property type="entry name" value="P-loop containing nucleotide triphosphate hydrolases"/>
    <property type="match status" value="1"/>
</dbReference>
<comment type="caution">
    <text evidence="3">The sequence shown here is derived from an EMBL/GenBank/DDBJ whole genome shotgun (WGS) entry which is preliminary data.</text>
</comment>
<evidence type="ECO:0000313" key="3">
    <source>
        <dbReference type="EMBL" id="GAB1316859.1"/>
    </source>
</evidence>
<accession>A0ABQ0GGN3</accession>
<protein>
    <submittedName>
        <fullName evidence="3">Uncharacterized protein</fullName>
    </submittedName>
</protein>
<dbReference type="GeneID" id="98177812"/>
<dbReference type="InterPro" id="IPR050173">
    <property type="entry name" value="ABC_transporter_C-like"/>
</dbReference>
<keyword evidence="1" id="KW-0547">Nucleotide-binding</keyword>
<keyword evidence="2" id="KW-0067">ATP-binding</keyword>
<dbReference type="RefSeq" id="XP_070918590.1">
    <property type="nucleotide sequence ID" value="XM_071062489.1"/>
</dbReference>
<proteinExistence type="predicted"/>
<dbReference type="SUPFAM" id="SSF52540">
    <property type="entry name" value="P-loop containing nucleoside triphosphate hydrolases"/>
    <property type="match status" value="1"/>
</dbReference>
<keyword evidence="4" id="KW-1185">Reference proteome</keyword>
<evidence type="ECO:0000313" key="4">
    <source>
        <dbReference type="Proteomes" id="UP001628179"/>
    </source>
</evidence>
<dbReference type="PANTHER" id="PTHR24223:SF399">
    <property type="entry name" value="ABC TRANSPORTER ATNG"/>
    <property type="match status" value="1"/>
</dbReference>
<reference evidence="3 4" key="1">
    <citation type="submission" date="2024-09" db="EMBL/GenBank/DDBJ databases">
        <title>Itraconazole resistance in Madurella fahalii resulting from another homologue of gene encoding cytochrome P450 14-alpha sterol demethylase (CYP51).</title>
        <authorList>
            <person name="Yoshioka I."/>
            <person name="Fahal A.H."/>
            <person name="Kaneko S."/>
            <person name="Yaguchi T."/>
        </authorList>
    </citation>
    <scope>NUCLEOTIDE SEQUENCE [LARGE SCALE GENOMIC DNA]</scope>
    <source>
        <strain evidence="3 4">IFM 68171</strain>
    </source>
</reference>
<dbReference type="InterPro" id="IPR027417">
    <property type="entry name" value="P-loop_NTPase"/>
</dbReference>
<organism evidence="3 4">
    <name type="scientific">Madurella fahalii</name>
    <dbReference type="NCBI Taxonomy" id="1157608"/>
    <lineage>
        <taxon>Eukaryota</taxon>
        <taxon>Fungi</taxon>
        <taxon>Dikarya</taxon>
        <taxon>Ascomycota</taxon>
        <taxon>Pezizomycotina</taxon>
        <taxon>Sordariomycetes</taxon>
        <taxon>Sordariomycetidae</taxon>
        <taxon>Sordariales</taxon>
        <taxon>Sordariales incertae sedis</taxon>
        <taxon>Madurella</taxon>
    </lineage>
</organism>
<name>A0ABQ0GGN3_9PEZI</name>
<dbReference type="PANTHER" id="PTHR24223">
    <property type="entry name" value="ATP-BINDING CASSETTE SUB-FAMILY C"/>
    <property type="match status" value="1"/>
</dbReference>
<evidence type="ECO:0000256" key="1">
    <source>
        <dbReference type="ARBA" id="ARBA00022741"/>
    </source>
</evidence>
<evidence type="ECO:0000256" key="2">
    <source>
        <dbReference type="ARBA" id="ARBA00022840"/>
    </source>
</evidence>